<sequence>MDQGSPPPCDGIGIVEFLQGKNYFITGATGFLGKALVEKMLRGIPDVGKLFLLIKGKDKEATTKRLKSEIINAEVFKILKAIHGSSYEAFMMSKLVPVCGDVCAANLGIDADTTNEIAKEIDVIINSAAKTTWDTRYDVAININTKGPARVLEFGKKCKKLGLFLHVSSAYVNGTRQGVFFEKPFCLEPRTARRDTITSKAQEISVPFLDINAEIKLASVAVESIDRNADRIMRDLGMERTVLKSITTGCANRARIHGWCSTYEMTKAMGEMLIDSMRSSIPTVIIRPSLIESTYREPFPGWIQGYKVPILAAYGQGQLPGFVGDPDTIADTVPMDMVVNATLTALAKHGIDGKPELHVYHVATSVANPHSFKDAFNYAYDYFSSSPLLDSKGKKIAIRPMKFLVTMDSFTDFIKNEVGQRSGLTPDDNVYMSDPKRYLRMQVACFETVHRFMRIANLYKPYMFYKGRFDVTNTKRLIEDMSSEERKKFNFDIESINWEHYIKRVHIPGVRKHLLRQPPAAKL</sequence>
<keyword evidence="4" id="KW-0560">Oxidoreductase</keyword>
<evidence type="ECO:0000256" key="1">
    <source>
        <dbReference type="ARBA" id="ARBA00005928"/>
    </source>
</evidence>
<protein>
    <recommendedName>
        <fullName evidence="4">Fatty acyl-CoA reductase</fullName>
        <ecNumber evidence="4">1.2.1.84</ecNumber>
    </recommendedName>
</protein>
<feature type="domain" description="Fatty acyl-CoA reductase C-terminal" evidence="5">
    <location>
        <begin position="447"/>
        <end position="516"/>
    </location>
</feature>
<dbReference type="EC" id="1.2.1.84" evidence="4"/>
<name>A0A8X8C773_POPTO</name>
<keyword evidence="4" id="KW-0521">NADP</keyword>
<keyword evidence="3 4" id="KW-0443">Lipid metabolism</keyword>
<keyword evidence="8" id="KW-1185">Reference proteome</keyword>
<dbReference type="InterPro" id="IPR033640">
    <property type="entry name" value="FAR_C"/>
</dbReference>
<comment type="caution">
    <text evidence="7">The sequence shown here is derived from an EMBL/GenBank/DDBJ whole genome shotgun (WGS) entry which is preliminary data.</text>
</comment>
<evidence type="ECO:0000259" key="5">
    <source>
        <dbReference type="Pfam" id="PF03015"/>
    </source>
</evidence>
<organism evidence="7 8">
    <name type="scientific">Populus tomentosa</name>
    <name type="common">Chinese white poplar</name>
    <dbReference type="NCBI Taxonomy" id="118781"/>
    <lineage>
        <taxon>Eukaryota</taxon>
        <taxon>Viridiplantae</taxon>
        <taxon>Streptophyta</taxon>
        <taxon>Embryophyta</taxon>
        <taxon>Tracheophyta</taxon>
        <taxon>Spermatophyta</taxon>
        <taxon>Magnoliopsida</taxon>
        <taxon>eudicotyledons</taxon>
        <taxon>Gunneridae</taxon>
        <taxon>Pentapetalae</taxon>
        <taxon>rosids</taxon>
        <taxon>fabids</taxon>
        <taxon>Malpighiales</taxon>
        <taxon>Salicaceae</taxon>
        <taxon>Saliceae</taxon>
        <taxon>Populus</taxon>
    </lineage>
</organism>
<dbReference type="OrthoDB" id="429813at2759"/>
<dbReference type="GO" id="GO:0010345">
    <property type="term" value="P:suberin biosynthetic process"/>
    <property type="evidence" value="ECO:0007669"/>
    <property type="project" value="TreeGrafter"/>
</dbReference>
<dbReference type="InterPro" id="IPR026055">
    <property type="entry name" value="FAR"/>
</dbReference>
<dbReference type="Proteomes" id="UP000886885">
    <property type="component" value="Chromosome 16D"/>
</dbReference>
<dbReference type="CDD" id="cd05236">
    <property type="entry name" value="FAR-N_SDR_e"/>
    <property type="match status" value="1"/>
</dbReference>
<keyword evidence="2 4" id="KW-0444">Lipid biosynthesis</keyword>
<evidence type="ECO:0000256" key="2">
    <source>
        <dbReference type="ARBA" id="ARBA00022516"/>
    </source>
</evidence>
<comment type="similarity">
    <text evidence="1 4">Belongs to the fatty acyl-CoA reductase family.</text>
</comment>
<evidence type="ECO:0000313" key="7">
    <source>
        <dbReference type="EMBL" id="KAG6743662.1"/>
    </source>
</evidence>
<dbReference type="GO" id="GO:0080019">
    <property type="term" value="F:alcohol-forming very long-chain fatty acyl-CoA reductase activity"/>
    <property type="evidence" value="ECO:0007669"/>
    <property type="project" value="InterPro"/>
</dbReference>
<dbReference type="EMBL" id="JAAWWB010000032">
    <property type="protein sequence ID" value="KAG6743662.1"/>
    <property type="molecule type" value="Genomic_DNA"/>
</dbReference>
<dbReference type="Pfam" id="PF03015">
    <property type="entry name" value="Sterile"/>
    <property type="match status" value="1"/>
</dbReference>
<accession>A0A8X8C773</accession>
<comment type="function">
    <text evidence="4">Catalyzes the reduction of fatty acyl-CoA to fatty alcohols.</text>
</comment>
<reference evidence="7" key="1">
    <citation type="journal article" date="2020" name="bioRxiv">
        <title>Hybrid origin of Populus tomentosa Carr. identified through genome sequencing and phylogenomic analysis.</title>
        <authorList>
            <person name="An X."/>
            <person name="Gao K."/>
            <person name="Chen Z."/>
            <person name="Li J."/>
            <person name="Yang X."/>
            <person name="Yang X."/>
            <person name="Zhou J."/>
            <person name="Guo T."/>
            <person name="Zhao T."/>
            <person name="Huang S."/>
            <person name="Miao D."/>
            <person name="Khan W.U."/>
            <person name="Rao P."/>
            <person name="Ye M."/>
            <person name="Lei B."/>
            <person name="Liao W."/>
            <person name="Wang J."/>
            <person name="Ji L."/>
            <person name="Li Y."/>
            <person name="Guo B."/>
            <person name="Mustafa N.S."/>
            <person name="Li S."/>
            <person name="Yun Q."/>
            <person name="Keller S.R."/>
            <person name="Mao J."/>
            <person name="Zhang R."/>
            <person name="Strauss S.H."/>
        </authorList>
    </citation>
    <scope>NUCLEOTIDE SEQUENCE</scope>
    <source>
        <strain evidence="7">GM15</strain>
        <tissue evidence="7">Leaf</tissue>
    </source>
</reference>
<dbReference type="InterPro" id="IPR013120">
    <property type="entry name" value="FAR_NAD-bd"/>
</dbReference>
<dbReference type="PANTHER" id="PTHR11011:SF45">
    <property type="entry name" value="FATTY ACYL-COA REDUCTASE CG8306-RELATED"/>
    <property type="match status" value="1"/>
</dbReference>
<comment type="catalytic activity">
    <reaction evidence="4">
        <text>a long-chain fatty acyl-CoA + 2 NADPH + 2 H(+) = a long-chain primary fatty alcohol + 2 NADP(+) + CoA</text>
        <dbReference type="Rhea" id="RHEA:52716"/>
        <dbReference type="ChEBI" id="CHEBI:15378"/>
        <dbReference type="ChEBI" id="CHEBI:57287"/>
        <dbReference type="ChEBI" id="CHEBI:57783"/>
        <dbReference type="ChEBI" id="CHEBI:58349"/>
        <dbReference type="ChEBI" id="CHEBI:77396"/>
        <dbReference type="ChEBI" id="CHEBI:83139"/>
        <dbReference type="EC" id="1.2.1.84"/>
    </reaction>
</comment>
<dbReference type="Pfam" id="PF07993">
    <property type="entry name" value="NAD_binding_4"/>
    <property type="match status" value="1"/>
</dbReference>
<evidence type="ECO:0000259" key="6">
    <source>
        <dbReference type="Pfam" id="PF07993"/>
    </source>
</evidence>
<dbReference type="CDD" id="cd09071">
    <property type="entry name" value="FAR_C"/>
    <property type="match status" value="1"/>
</dbReference>
<dbReference type="GO" id="GO:0035336">
    <property type="term" value="P:long-chain fatty-acyl-CoA metabolic process"/>
    <property type="evidence" value="ECO:0007669"/>
    <property type="project" value="TreeGrafter"/>
</dbReference>
<evidence type="ECO:0000256" key="3">
    <source>
        <dbReference type="ARBA" id="ARBA00023098"/>
    </source>
</evidence>
<dbReference type="PANTHER" id="PTHR11011">
    <property type="entry name" value="MALE STERILITY PROTEIN 2-RELATED"/>
    <property type="match status" value="1"/>
</dbReference>
<dbReference type="GO" id="GO:0102965">
    <property type="term" value="F:alcohol-forming long-chain fatty acyl-CoA reductase activity"/>
    <property type="evidence" value="ECO:0007669"/>
    <property type="project" value="UniProtKB-EC"/>
</dbReference>
<evidence type="ECO:0000313" key="8">
    <source>
        <dbReference type="Proteomes" id="UP000886885"/>
    </source>
</evidence>
<feature type="domain" description="Thioester reductase (TE)" evidence="6">
    <location>
        <begin position="25"/>
        <end position="342"/>
    </location>
</feature>
<evidence type="ECO:0000256" key="4">
    <source>
        <dbReference type="RuleBase" id="RU363097"/>
    </source>
</evidence>
<proteinExistence type="inferred from homology"/>
<gene>
    <name evidence="7" type="ORF">POTOM_052363</name>
</gene>
<dbReference type="AlphaFoldDB" id="A0A8X8C773"/>